<dbReference type="AlphaFoldDB" id="A0A1L3I5M6"/>
<keyword evidence="2" id="KW-1133">Transmembrane helix</keyword>
<evidence type="ECO:0000313" key="4">
    <source>
        <dbReference type="EMBL" id="APG47342.1"/>
    </source>
</evidence>
<dbReference type="GO" id="GO:0016717">
    <property type="term" value="F:oxidoreductase activity, acting on paired donors, with oxidation of a pair of donors resulting in the reduction of molecular oxygen to two molecules of water"/>
    <property type="evidence" value="ECO:0007669"/>
    <property type="project" value="TreeGrafter"/>
</dbReference>
<feature type="transmembrane region" description="Helical" evidence="2">
    <location>
        <begin position="212"/>
        <end position="234"/>
    </location>
</feature>
<dbReference type="PANTHER" id="PTHR19353:SF73">
    <property type="entry name" value="FATTY ACID DESATURASE"/>
    <property type="match status" value="1"/>
</dbReference>
<feature type="transmembrane region" description="Helical" evidence="2">
    <location>
        <begin position="60"/>
        <end position="80"/>
    </location>
</feature>
<dbReference type="Proteomes" id="UP000183859">
    <property type="component" value="Chromosome"/>
</dbReference>
<dbReference type="STRING" id="1844006.PhaeoP97_01934"/>
<sequence>MFVGRSMAMTGILTVALDRRALGDISPKGRVIVASHCVSREHPMDLRAYTRTYCDKDNRLAALSYFGTFAIYFLALTVAIRYAEIWYLMLSAGGVFAFAAVRLYVLQHDTGHHSLFETRIQNEIAGHVLSPFTFAPFEVMKQNHNEHHAYVGNLEHRESGEIHTMTLREWQAAGWAQRLAYRLYRNPLVLVPLGAAFTYFIRYRWPKNTLRFGVSGVILHNVVIVLLLALLYAVAGTTGVLVWLGFSFFGGMIGVFLVYLQHNFEDTYWDRRPDLNPQVAALQGSSCLDFGWFFDFAVANITLHDIHHFNARIPSYRLRRCHHNLPPEIAPRRIKFTEAIRAMGLKLWDEDQQRLVPFPPANAPGAPVTATGQTNRQEPS</sequence>
<dbReference type="InterPro" id="IPR005804">
    <property type="entry name" value="FA_desaturase_dom"/>
</dbReference>
<dbReference type="GO" id="GO:0016020">
    <property type="term" value="C:membrane"/>
    <property type="evidence" value="ECO:0007669"/>
    <property type="project" value="TreeGrafter"/>
</dbReference>
<organism evidence="4 5">
    <name type="scientific">Phaeobacter porticola</name>
    <dbReference type="NCBI Taxonomy" id="1844006"/>
    <lineage>
        <taxon>Bacteria</taxon>
        <taxon>Pseudomonadati</taxon>
        <taxon>Pseudomonadota</taxon>
        <taxon>Alphaproteobacteria</taxon>
        <taxon>Rhodobacterales</taxon>
        <taxon>Roseobacteraceae</taxon>
        <taxon>Phaeobacter</taxon>
    </lineage>
</organism>
<dbReference type="EMBL" id="CP016364">
    <property type="protein sequence ID" value="APG47342.1"/>
    <property type="molecule type" value="Genomic_DNA"/>
</dbReference>
<feature type="compositionally biased region" description="Polar residues" evidence="1">
    <location>
        <begin position="370"/>
        <end position="380"/>
    </location>
</feature>
<evidence type="ECO:0000256" key="2">
    <source>
        <dbReference type="SAM" id="Phobius"/>
    </source>
</evidence>
<dbReference type="PANTHER" id="PTHR19353">
    <property type="entry name" value="FATTY ACID DESATURASE 2"/>
    <property type="match status" value="1"/>
</dbReference>
<dbReference type="KEGG" id="php:PhaeoP97_01934"/>
<accession>A0A1L3I5M6</accession>
<evidence type="ECO:0000256" key="1">
    <source>
        <dbReference type="SAM" id="MobiDB-lite"/>
    </source>
</evidence>
<proteinExistence type="predicted"/>
<keyword evidence="5" id="KW-1185">Reference proteome</keyword>
<dbReference type="Pfam" id="PF00487">
    <property type="entry name" value="FA_desaturase"/>
    <property type="match status" value="1"/>
</dbReference>
<keyword evidence="2" id="KW-0812">Transmembrane</keyword>
<name>A0A1L3I5M6_9RHOB</name>
<feature type="domain" description="Fatty acid desaturase" evidence="3">
    <location>
        <begin position="88"/>
        <end position="336"/>
    </location>
</feature>
<feature type="transmembrane region" description="Helical" evidence="2">
    <location>
        <begin position="86"/>
        <end position="105"/>
    </location>
</feature>
<evidence type="ECO:0000313" key="5">
    <source>
        <dbReference type="Proteomes" id="UP000183859"/>
    </source>
</evidence>
<feature type="transmembrane region" description="Helical" evidence="2">
    <location>
        <begin position="240"/>
        <end position="260"/>
    </location>
</feature>
<dbReference type="GO" id="GO:0006629">
    <property type="term" value="P:lipid metabolic process"/>
    <property type="evidence" value="ECO:0007669"/>
    <property type="project" value="InterPro"/>
</dbReference>
<protein>
    <submittedName>
        <fullName evidence="4">Putative fatty acid desaturase</fullName>
    </submittedName>
</protein>
<dbReference type="InterPro" id="IPR012171">
    <property type="entry name" value="Fatty_acid_desaturase"/>
</dbReference>
<feature type="region of interest" description="Disordered" evidence="1">
    <location>
        <begin position="358"/>
        <end position="380"/>
    </location>
</feature>
<dbReference type="CDD" id="cd03507">
    <property type="entry name" value="Delta12-FADS-like"/>
    <property type="match status" value="1"/>
</dbReference>
<gene>
    <name evidence="4" type="ORF">PhaeoP97_01934</name>
</gene>
<evidence type="ECO:0000259" key="3">
    <source>
        <dbReference type="Pfam" id="PF00487"/>
    </source>
</evidence>
<reference evidence="5" key="1">
    <citation type="submission" date="2016-07" db="EMBL/GenBank/DDBJ databases">
        <title>Phaeobacter portensis sp. nov., a tropodithietic acid producing bacterium isolated from a German harbor.</title>
        <authorList>
            <person name="Freese H.M."/>
            <person name="Bunk B."/>
            <person name="Breider S."/>
            <person name="Brinkhoff T."/>
        </authorList>
    </citation>
    <scope>NUCLEOTIDE SEQUENCE [LARGE SCALE GENOMIC DNA]</scope>
    <source>
        <strain evidence="5">P97</strain>
    </source>
</reference>
<keyword evidence="2" id="KW-0472">Membrane</keyword>